<reference evidence="2" key="1">
    <citation type="submission" date="2018-04" db="EMBL/GenBank/DDBJ databases">
        <authorList>
            <person name="Go L.Y."/>
            <person name="Mitchell J.A."/>
        </authorList>
    </citation>
    <scope>NUCLEOTIDE SEQUENCE</scope>
    <source>
        <strain evidence="2">ARTV</strain>
    </source>
</reference>
<dbReference type="Pfam" id="PF01052">
    <property type="entry name" value="FliMN_C"/>
    <property type="match status" value="1"/>
</dbReference>
<dbReference type="SUPFAM" id="SSF101801">
    <property type="entry name" value="Surface presentation of antigens (SPOA)"/>
    <property type="match status" value="1"/>
</dbReference>
<name>A0A3B0M236_9GAMM</name>
<protein>
    <recommendedName>
        <fullName evidence="1">Flagellar motor switch protein FliN-like C-terminal domain-containing protein</fullName>
    </recommendedName>
</protein>
<dbReference type="EMBL" id="UFQR01000008">
    <property type="protein sequence ID" value="SSW96020.1"/>
    <property type="molecule type" value="Genomic_DNA"/>
</dbReference>
<sequence>MDCILQCQTFSLNTIKSWQSGTQLILNSDAHCAIALEINGQPFAKGELIQVGEQLAVELHILLSTEREG</sequence>
<proteinExistence type="predicted"/>
<feature type="domain" description="Flagellar motor switch protein FliN-like C-terminal" evidence="1">
    <location>
        <begin position="3"/>
        <end position="59"/>
    </location>
</feature>
<dbReference type="AlphaFoldDB" id="A0A3B0M236"/>
<evidence type="ECO:0000259" key="1">
    <source>
        <dbReference type="Pfam" id="PF01052"/>
    </source>
</evidence>
<evidence type="ECO:0000313" key="2">
    <source>
        <dbReference type="EMBL" id="SSW96020.1"/>
    </source>
</evidence>
<accession>A0A3B0M236</accession>
<gene>
    <name evidence="2" type="ORF">ARTV_2204</name>
</gene>
<dbReference type="Gene3D" id="2.30.330.10">
    <property type="entry name" value="SpoA-like"/>
    <property type="match status" value="1"/>
</dbReference>
<dbReference type="InterPro" id="IPR036429">
    <property type="entry name" value="SpoA-like_sf"/>
</dbReference>
<dbReference type="InterPro" id="IPR001543">
    <property type="entry name" value="FliN-like_C"/>
</dbReference>
<organism evidence="2">
    <name type="scientific">Arsenophonus endosymbiont of Trialeurodes vaporariorum</name>
    <dbReference type="NCBI Taxonomy" id="235567"/>
    <lineage>
        <taxon>Bacteria</taxon>
        <taxon>Pseudomonadati</taxon>
        <taxon>Pseudomonadota</taxon>
        <taxon>Gammaproteobacteria</taxon>
        <taxon>Enterobacterales</taxon>
        <taxon>Morganellaceae</taxon>
        <taxon>Arsenophonus</taxon>
    </lineage>
</organism>